<comment type="caution">
    <text evidence="1">The sequence shown here is derived from an EMBL/GenBank/DDBJ whole genome shotgun (WGS) entry which is preliminary data.</text>
</comment>
<evidence type="ECO:0000313" key="2">
    <source>
        <dbReference type="Proteomes" id="UP001167796"/>
    </source>
</evidence>
<proteinExistence type="predicted"/>
<keyword evidence="2" id="KW-1185">Reference proteome</keyword>
<dbReference type="InterPro" id="IPR053745">
    <property type="entry name" value="Viral_Tail_Comp_sf"/>
</dbReference>
<gene>
    <name evidence="1" type="ORF">Q5H92_13885</name>
</gene>
<name>A0ABT9AC90_9BACT</name>
<dbReference type="InterPro" id="IPR021508">
    <property type="entry name" value="Gp17-like"/>
</dbReference>
<dbReference type="EMBL" id="JAUQSX010000006">
    <property type="protein sequence ID" value="MDO7847456.1"/>
    <property type="molecule type" value="Genomic_DNA"/>
</dbReference>
<sequence length="144" mass="15766">MSSVDLVLQKALVQVLRASGLVLGTAPVPLYTYVPSKAVAPYVVLDQVSTVPTTGSRACNHWESVFQLTVITSFGVADQVTDAPTLEILGQLLAALDGVYLPLTDDFQMHPVQVAQTRKASRFNQNSVEVLRYITLKMKVYQDK</sequence>
<organism evidence="1 2">
    <name type="scientific">Hymenobacter mellowenesis</name>
    <dbReference type="NCBI Taxonomy" id="3063995"/>
    <lineage>
        <taxon>Bacteria</taxon>
        <taxon>Pseudomonadati</taxon>
        <taxon>Bacteroidota</taxon>
        <taxon>Cytophagia</taxon>
        <taxon>Cytophagales</taxon>
        <taxon>Hymenobacteraceae</taxon>
        <taxon>Hymenobacter</taxon>
    </lineage>
</organism>
<dbReference type="Gene3D" id="3.30.2000.30">
    <property type="match status" value="1"/>
</dbReference>
<dbReference type="RefSeq" id="WP_305012132.1">
    <property type="nucleotide sequence ID" value="NZ_JAUQSX010000006.1"/>
</dbReference>
<accession>A0ABT9AC90</accession>
<evidence type="ECO:0000313" key="1">
    <source>
        <dbReference type="EMBL" id="MDO7847456.1"/>
    </source>
</evidence>
<protein>
    <submittedName>
        <fullName evidence="1">DUF3168 domain-containing protein</fullName>
    </submittedName>
</protein>
<dbReference type="Pfam" id="PF11367">
    <property type="entry name" value="Tail_completion_gp17"/>
    <property type="match status" value="1"/>
</dbReference>
<dbReference type="Proteomes" id="UP001167796">
    <property type="component" value="Unassembled WGS sequence"/>
</dbReference>
<reference evidence="1" key="1">
    <citation type="submission" date="2023-07" db="EMBL/GenBank/DDBJ databases">
        <authorList>
            <person name="Kim M.K."/>
        </authorList>
    </citation>
    <scope>NUCLEOTIDE SEQUENCE</scope>
    <source>
        <strain evidence="1">M29</strain>
    </source>
</reference>